<organism evidence="3 4">
    <name type="scientific">Candidatus Avisuccinivibrio stercorigallinarum</name>
    <dbReference type="NCBI Taxonomy" id="2840704"/>
    <lineage>
        <taxon>Bacteria</taxon>
        <taxon>Pseudomonadati</taxon>
        <taxon>Pseudomonadota</taxon>
        <taxon>Gammaproteobacteria</taxon>
        <taxon>Aeromonadales</taxon>
        <taxon>Succinivibrionaceae</taxon>
        <taxon>Succinivibrionaceae incertae sedis</taxon>
        <taxon>Candidatus Avisuccinivibrio</taxon>
    </lineage>
</organism>
<evidence type="ECO:0000313" key="3">
    <source>
        <dbReference type="EMBL" id="MBO8416495.1"/>
    </source>
</evidence>
<feature type="domain" description="Abortive phage infection protein C-terminal" evidence="1">
    <location>
        <begin position="253"/>
        <end position="578"/>
    </location>
</feature>
<dbReference type="Proteomes" id="UP000823631">
    <property type="component" value="Unassembled WGS sequence"/>
</dbReference>
<dbReference type="EMBL" id="JADINH010000177">
    <property type="protein sequence ID" value="MBO8416495.1"/>
    <property type="molecule type" value="Genomic_DNA"/>
</dbReference>
<evidence type="ECO:0000313" key="4">
    <source>
        <dbReference type="Proteomes" id="UP000823631"/>
    </source>
</evidence>
<dbReference type="Pfam" id="PF22879">
    <property type="entry name" value="AIPR_N"/>
    <property type="match status" value="1"/>
</dbReference>
<feature type="domain" description="Abortive infection phage resistance protein N-terminal" evidence="2">
    <location>
        <begin position="29"/>
        <end position="179"/>
    </location>
</feature>
<proteinExistence type="predicted"/>
<gene>
    <name evidence="3" type="ORF">IAB19_08960</name>
</gene>
<evidence type="ECO:0000259" key="2">
    <source>
        <dbReference type="Pfam" id="PF22879"/>
    </source>
</evidence>
<sequence length="706" mass="80218">MNEAEFRQEFLEQVKTTAAVSGEGSCAAFVQLAADYLIEAEVLPDFYPSYYQNTAGTRKMRVDGYAFDELDLTLNLIIADYEPYKERSLTKTDASALFRQLLRFVDGSLNSDLYKNIEISTPCADLVDTIRTRREDIRRYRFFIFTDASMSSRIKELDELEIDGVPVECQIWDIDRIFNVCSSSDGREQVEIDFTSYIKGGIPCLKAGSAAAADKSASIEEGEDFVGDYQSYLCMIPGSVLADIYDQYGSQLLESNVRSFLTTKVAVNKKIRTTILTAPEMFFAYNNGVSAIAKNLKFEKTSDGLYLTAASDFQIINGGQTTASLSTARLKDKASLNHIYVQMKLTEINEAESERSEKLIENISRSSNSQNKVSEADFFASHPFHRRMEQISRRIFAPAKGGVQYNTKWFYERARGQYVQSQARMTPAQQKQFKLANPKKQVITKTDLAKFRNSWNGLPHIVSKGAQNNFTYFARLIDEKWKETPEIFNELYYTNTAALGIIFKHLEDIIPRQSWYENGYRANIVTYSMAMLHKLIQDQCGGSDLDLGLIWQQQEVPKLLSDVLTLLSEKIFKTITDPHRGTANVTEWCKQEKCWESVQKINLTLPESFSELLLSRRKQRSAESAAKKDQKMLSGVEAVAEVFKYKAAQWVKLRAFMQEHSLINSPKEQDALKAAGRISSLHLPTEEQSMLLLALLQRAQEEGFSF</sequence>
<dbReference type="AlphaFoldDB" id="A0A9D9DBR3"/>
<dbReference type="InterPro" id="IPR018891">
    <property type="entry name" value="AIPR_C"/>
</dbReference>
<evidence type="ECO:0000259" key="1">
    <source>
        <dbReference type="Pfam" id="PF10592"/>
    </source>
</evidence>
<name>A0A9D9DBR3_9GAMM</name>
<protein>
    <submittedName>
        <fullName evidence="3">AIPR family protein</fullName>
    </submittedName>
</protein>
<dbReference type="Pfam" id="PF10592">
    <property type="entry name" value="AIPR"/>
    <property type="match status" value="1"/>
</dbReference>
<comment type="caution">
    <text evidence="3">The sequence shown here is derived from an EMBL/GenBank/DDBJ whole genome shotgun (WGS) entry which is preliminary data.</text>
</comment>
<dbReference type="InterPro" id="IPR055101">
    <property type="entry name" value="AIPR_N"/>
</dbReference>
<accession>A0A9D9DBR3</accession>
<reference evidence="3" key="1">
    <citation type="submission" date="2020-10" db="EMBL/GenBank/DDBJ databases">
        <authorList>
            <person name="Gilroy R."/>
        </authorList>
    </citation>
    <scope>NUCLEOTIDE SEQUENCE</scope>
    <source>
        <strain evidence="3">17213</strain>
    </source>
</reference>
<reference evidence="3" key="2">
    <citation type="journal article" date="2021" name="PeerJ">
        <title>Extensive microbial diversity within the chicken gut microbiome revealed by metagenomics and culture.</title>
        <authorList>
            <person name="Gilroy R."/>
            <person name="Ravi A."/>
            <person name="Getino M."/>
            <person name="Pursley I."/>
            <person name="Horton D.L."/>
            <person name="Alikhan N.F."/>
            <person name="Baker D."/>
            <person name="Gharbi K."/>
            <person name="Hall N."/>
            <person name="Watson M."/>
            <person name="Adriaenssens E.M."/>
            <person name="Foster-Nyarko E."/>
            <person name="Jarju S."/>
            <person name="Secka A."/>
            <person name="Antonio M."/>
            <person name="Oren A."/>
            <person name="Chaudhuri R.R."/>
            <person name="La Ragione R."/>
            <person name="Hildebrand F."/>
            <person name="Pallen M.J."/>
        </authorList>
    </citation>
    <scope>NUCLEOTIDE SEQUENCE</scope>
    <source>
        <strain evidence="3">17213</strain>
    </source>
</reference>